<evidence type="ECO:0000313" key="1">
    <source>
        <dbReference type="EMBL" id="KKL08137.1"/>
    </source>
</evidence>
<proteinExistence type="predicted"/>
<feature type="non-terminal residue" evidence="1">
    <location>
        <position position="1"/>
    </location>
</feature>
<organism evidence="1">
    <name type="scientific">marine sediment metagenome</name>
    <dbReference type="NCBI Taxonomy" id="412755"/>
    <lineage>
        <taxon>unclassified sequences</taxon>
        <taxon>metagenomes</taxon>
        <taxon>ecological metagenomes</taxon>
    </lineage>
</organism>
<name>A0A0F9B2U9_9ZZZZ</name>
<sequence>SIDRLKESIESMLEVTLQITIKKDKNRWEIKVKDFNK</sequence>
<dbReference type="EMBL" id="LAZR01043001">
    <property type="protein sequence ID" value="KKL08137.1"/>
    <property type="molecule type" value="Genomic_DNA"/>
</dbReference>
<dbReference type="AlphaFoldDB" id="A0A0F9B2U9"/>
<gene>
    <name evidence="1" type="ORF">LCGC14_2578900</name>
</gene>
<protein>
    <submittedName>
        <fullName evidence="1">Uncharacterized protein</fullName>
    </submittedName>
</protein>
<accession>A0A0F9B2U9</accession>
<reference evidence="1" key="1">
    <citation type="journal article" date="2015" name="Nature">
        <title>Complex archaea that bridge the gap between prokaryotes and eukaryotes.</title>
        <authorList>
            <person name="Spang A."/>
            <person name="Saw J.H."/>
            <person name="Jorgensen S.L."/>
            <person name="Zaremba-Niedzwiedzka K."/>
            <person name="Martijn J."/>
            <person name="Lind A.E."/>
            <person name="van Eijk R."/>
            <person name="Schleper C."/>
            <person name="Guy L."/>
            <person name="Ettema T.J."/>
        </authorList>
    </citation>
    <scope>NUCLEOTIDE SEQUENCE</scope>
</reference>
<comment type="caution">
    <text evidence="1">The sequence shown here is derived from an EMBL/GenBank/DDBJ whole genome shotgun (WGS) entry which is preliminary data.</text>
</comment>